<feature type="region of interest" description="Disordered" evidence="7">
    <location>
        <begin position="127"/>
        <end position="165"/>
    </location>
</feature>
<dbReference type="GO" id="GO:0043596">
    <property type="term" value="C:nuclear replication fork"/>
    <property type="evidence" value="ECO:0000318"/>
    <property type="project" value="GO_Central"/>
</dbReference>
<evidence type="ECO:0000256" key="4">
    <source>
        <dbReference type="ARBA" id="ARBA00023242"/>
    </source>
</evidence>
<feature type="compositionally biased region" description="Acidic residues" evidence="7">
    <location>
        <begin position="139"/>
        <end position="153"/>
    </location>
</feature>
<dbReference type="Pfam" id="PF12341">
    <property type="entry name" value="Mcl1_mid"/>
    <property type="match status" value="1"/>
</dbReference>
<evidence type="ECO:0000256" key="3">
    <source>
        <dbReference type="ARBA" id="ARBA00022737"/>
    </source>
</evidence>
<evidence type="ECO:0000259" key="9">
    <source>
        <dbReference type="Pfam" id="PF20946"/>
    </source>
</evidence>
<protein>
    <submittedName>
        <fullName evidence="10">Wd-40 repeat-containing protein</fullName>
    </submittedName>
</protein>
<dbReference type="GO" id="GO:0003682">
    <property type="term" value="F:chromatin binding"/>
    <property type="evidence" value="ECO:0000318"/>
    <property type="project" value="GO_Central"/>
</dbReference>
<dbReference type="InterPro" id="IPR001680">
    <property type="entry name" value="WD40_rpt"/>
</dbReference>
<keyword evidence="6" id="KW-0175">Coiled coil</keyword>
<evidence type="ECO:0000259" key="8">
    <source>
        <dbReference type="Pfam" id="PF12341"/>
    </source>
</evidence>
<dbReference type="PROSITE" id="PS50082">
    <property type="entry name" value="WD_REPEATS_2"/>
    <property type="match status" value="1"/>
</dbReference>
<name>B8C836_THAPS</name>
<evidence type="ECO:0000256" key="2">
    <source>
        <dbReference type="ARBA" id="ARBA00022574"/>
    </source>
</evidence>
<reference evidence="10 11" key="2">
    <citation type="journal article" date="2008" name="Nature">
        <title>The Phaeodactylum genome reveals the evolutionary history of diatom genomes.</title>
        <authorList>
            <person name="Bowler C."/>
            <person name="Allen A.E."/>
            <person name="Badger J.H."/>
            <person name="Grimwood J."/>
            <person name="Jabbari K."/>
            <person name="Kuo A."/>
            <person name="Maheswari U."/>
            <person name="Martens C."/>
            <person name="Maumus F."/>
            <person name="Otillar R.P."/>
            <person name="Rayko E."/>
            <person name="Salamov A."/>
            <person name="Vandepoele K."/>
            <person name="Beszteri B."/>
            <person name="Gruber A."/>
            <person name="Heijde M."/>
            <person name="Katinka M."/>
            <person name="Mock T."/>
            <person name="Valentin K."/>
            <person name="Verret F."/>
            <person name="Berges J.A."/>
            <person name="Brownlee C."/>
            <person name="Cadoret J.P."/>
            <person name="Chiovitti A."/>
            <person name="Choi C.J."/>
            <person name="Coesel S."/>
            <person name="De Martino A."/>
            <person name="Detter J.C."/>
            <person name="Durkin C."/>
            <person name="Falciatore A."/>
            <person name="Fournet J."/>
            <person name="Haruta M."/>
            <person name="Huysman M.J."/>
            <person name="Jenkins B.D."/>
            <person name="Jiroutova K."/>
            <person name="Jorgensen R.E."/>
            <person name="Joubert Y."/>
            <person name="Kaplan A."/>
            <person name="Kroger N."/>
            <person name="Kroth P.G."/>
            <person name="La Roche J."/>
            <person name="Lindquist E."/>
            <person name="Lommer M."/>
            <person name="Martin-Jezequel V."/>
            <person name="Lopez P.J."/>
            <person name="Lucas S."/>
            <person name="Mangogna M."/>
            <person name="McGinnis K."/>
            <person name="Medlin L.K."/>
            <person name="Montsant A."/>
            <person name="Oudot-Le Secq M.P."/>
            <person name="Napoli C."/>
            <person name="Obornik M."/>
            <person name="Parker M.S."/>
            <person name="Petit J.L."/>
            <person name="Porcel B.M."/>
            <person name="Poulsen N."/>
            <person name="Robison M."/>
            <person name="Rychlewski L."/>
            <person name="Rynearson T.A."/>
            <person name="Schmutz J."/>
            <person name="Shapiro H."/>
            <person name="Siaut M."/>
            <person name="Stanley M."/>
            <person name="Sussman M.R."/>
            <person name="Taylor A.R."/>
            <person name="Vardi A."/>
            <person name="von Dassow P."/>
            <person name="Vyverman W."/>
            <person name="Willis A."/>
            <person name="Wyrwicz L.S."/>
            <person name="Rokhsar D.S."/>
            <person name="Weissenbach J."/>
            <person name="Armbrust E.V."/>
            <person name="Green B.R."/>
            <person name="Van de Peer Y."/>
            <person name="Grigoriev I.V."/>
        </authorList>
    </citation>
    <scope>NUCLEOTIDE SEQUENCE [LARGE SCALE GENOMIC DNA]</scope>
    <source>
        <strain evidence="10 11">CCMP1335</strain>
    </source>
</reference>
<sequence length="713" mass="79221">MEVTMAQSTFFQVEMPPSPRLSVHTMNASEPWPSLPMDFVSLLDLTREKARFIPMTILYLSCGGEGGVGHKDTIVAMAFEPSGKRFVTGGRDGKLLLWELSEEEEADGLGDLVNEFDTGIEENEIAAPKETDRKNVLTESDDEEVEGTFDEDATPPTKTFAPSSTPITEPRRILCWNHVGVVTSYPDPESPQYSTIDIAFHDAAGLVGGRRPVTFMDNLGFIVGTLGDEGAFFATDKGGSGNKGSQVYFNRFETFGRNADKDWSVSLPSGERVLGCATGRGWGAVMTSRRYLRLFTTAGIQGPVLWLSGEPVTVVGRDRFVAVFYHRSDPTQDGTQQLGYSIIDGINGTTITKGDVSGISPGGSLTWAGFTEVCALSVMDSDGMLSMLARPAPTEQPSINIGNWVPMLDTMGLKKLMSDIYWPVEVHGGKLVCVLLRGGREYPDAARRPVTTTLSLRIPLAAGLTKFGHMEELSIRGNIALNQQKVLNDYKVSQGEENAADLEDEYAQLSAQIDKVTLQLFNNIVREGKVERAFDLTQRLHLEKSYDIAVQVSDRVGHRKLSDRIEELKLQKYPIFDEEEEDFFDDNASVEYRERNDSFEEEPVVATRQQRMEMMQHISPDSMQTPKVRRSETDVREESTDEESPPRESLKRKLENDTVVQVKKRNPFAKKPMKSPAKPISKMPASPAKLSLSRQSTFSTKSRQKQRSGKQIL</sequence>
<comment type="subcellular location">
    <subcellularLocation>
        <location evidence="1">Nucleus</location>
    </subcellularLocation>
</comment>
<dbReference type="EMBL" id="CM000645">
    <property type="protein sequence ID" value="EED90214.1"/>
    <property type="molecule type" value="Genomic_DNA"/>
</dbReference>
<dbReference type="Proteomes" id="UP000001449">
    <property type="component" value="Chromosome 9"/>
</dbReference>
<evidence type="ECO:0000256" key="1">
    <source>
        <dbReference type="ARBA" id="ARBA00004123"/>
    </source>
</evidence>
<evidence type="ECO:0000256" key="7">
    <source>
        <dbReference type="SAM" id="MobiDB-lite"/>
    </source>
</evidence>
<dbReference type="Pfam" id="PF20946">
    <property type="entry name" value="Ctf4_C"/>
    <property type="match status" value="1"/>
</dbReference>
<dbReference type="PaxDb" id="35128-Thaps269422"/>
<feature type="compositionally biased region" description="Basic and acidic residues" evidence="7">
    <location>
        <begin position="127"/>
        <end position="136"/>
    </location>
</feature>
<feature type="repeat" description="WD" evidence="5">
    <location>
        <begin position="67"/>
        <end position="108"/>
    </location>
</feature>
<dbReference type="PROSITE" id="PS50294">
    <property type="entry name" value="WD_REPEATS_REGION"/>
    <property type="match status" value="1"/>
</dbReference>
<feature type="coiled-coil region" evidence="6">
    <location>
        <begin position="492"/>
        <end position="519"/>
    </location>
</feature>
<feature type="domain" description="WDHD1/CFT4 helical bundle" evidence="9">
    <location>
        <begin position="470"/>
        <end position="572"/>
    </location>
</feature>
<dbReference type="InterPro" id="IPR048591">
    <property type="entry name" value="WDHD1/CFT4_hel"/>
</dbReference>
<organism evidence="10 11">
    <name type="scientific">Thalassiosira pseudonana</name>
    <name type="common">Marine diatom</name>
    <name type="synonym">Cyclotella nana</name>
    <dbReference type="NCBI Taxonomy" id="35128"/>
    <lineage>
        <taxon>Eukaryota</taxon>
        <taxon>Sar</taxon>
        <taxon>Stramenopiles</taxon>
        <taxon>Ochrophyta</taxon>
        <taxon>Bacillariophyta</taxon>
        <taxon>Coscinodiscophyceae</taxon>
        <taxon>Thalassiosirophycidae</taxon>
        <taxon>Thalassiosirales</taxon>
        <taxon>Thalassiosiraceae</taxon>
        <taxon>Thalassiosira</taxon>
    </lineage>
</organism>
<proteinExistence type="predicted"/>
<feature type="compositionally biased region" description="Basic and acidic residues" evidence="7">
    <location>
        <begin position="629"/>
        <end position="656"/>
    </location>
</feature>
<feature type="compositionally biased region" description="Polar residues" evidence="7">
    <location>
        <begin position="156"/>
        <end position="165"/>
    </location>
</feature>
<dbReference type="GO" id="GO:0006261">
    <property type="term" value="P:DNA-templated DNA replication"/>
    <property type="evidence" value="ECO:0000318"/>
    <property type="project" value="GO_Central"/>
</dbReference>
<dbReference type="OMA" id="CAYEHLL"/>
<dbReference type="STRING" id="35128.B8C836"/>
<dbReference type="eggNOG" id="KOG1274">
    <property type="taxonomic scope" value="Eukaryota"/>
</dbReference>
<dbReference type="SUPFAM" id="SSF50978">
    <property type="entry name" value="WD40 repeat-like"/>
    <property type="match status" value="1"/>
</dbReference>
<dbReference type="InterPro" id="IPR022100">
    <property type="entry name" value="WDHD1/CFT4_beta-prop_2nd"/>
</dbReference>
<dbReference type="RefSeq" id="XP_002292239.1">
    <property type="nucleotide sequence ID" value="XM_002292203.1"/>
</dbReference>
<reference evidence="10 11" key="1">
    <citation type="journal article" date="2004" name="Science">
        <title>The genome of the diatom Thalassiosira pseudonana: ecology, evolution, and metabolism.</title>
        <authorList>
            <person name="Armbrust E.V."/>
            <person name="Berges J.A."/>
            <person name="Bowler C."/>
            <person name="Green B.R."/>
            <person name="Martinez D."/>
            <person name="Putnam N.H."/>
            <person name="Zhou S."/>
            <person name="Allen A.E."/>
            <person name="Apt K.E."/>
            <person name="Bechner M."/>
            <person name="Brzezinski M.A."/>
            <person name="Chaal B.K."/>
            <person name="Chiovitti A."/>
            <person name="Davis A.K."/>
            <person name="Demarest M.S."/>
            <person name="Detter J.C."/>
            <person name="Glavina T."/>
            <person name="Goodstein D."/>
            <person name="Hadi M.Z."/>
            <person name="Hellsten U."/>
            <person name="Hildebrand M."/>
            <person name="Jenkins B.D."/>
            <person name="Jurka J."/>
            <person name="Kapitonov V.V."/>
            <person name="Kroger N."/>
            <person name="Lau W.W."/>
            <person name="Lane T.W."/>
            <person name="Larimer F.W."/>
            <person name="Lippmeier J.C."/>
            <person name="Lucas S."/>
            <person name="Medina M."/>
            <person name="Montsant A."/>
            <person name="Obornik M."/>
            <person name="Parker M.S."/>
            <person name="Palenik B."/>
            <person name="Pazour G.J."/>
            <person name="Richardson P.M."/>
            <person name="Rynearson T.A."/>
            <person name="Saito M.A."/>
            <person name="Schwartz D.C."/>
            <person name="Thamatrakoln K."/>
            <person name="Valentin K."/>
            <person name="Vardi A."/>
            <person name="Wilkerson F.P."/>
            <person name="Rokhsar D.S."/>
        </authorList>
    </citation>
    <scope>NUCLEOTIDE SEQUENCE [LARGE SCALE GENOMIC DNA]</scope>
    <source>
        <strain evidence="10 11">CCMP1335</strain>
    </source>
</reference>
<accession>B8C836</accession>
<dbReference type="AlphaFoldDB" id="B8C836"/>
<evidence type="ECO:0000256" key="6">
    <source>
        <dbReference type="SAM" id="Coils"/>
    </source>
</evidence>
<feature type="compositionally biased region" description="Polar residues" evidence="7">
    <location>
        <begin position="692"/>
        <end position="701"/>
    </location>
</feature>
<gene>
    <name evidence="10" type="ORF">THAPSDRAFT_269422</name>
</gene>
<dbReference type="GeneID" id="7449320"/>
<dbReference type="HOGENOM" id="CLU_387605_0_0_1"/>
<feature type="region of interest" description="Disordered" evidence="7">
    <location>
        <begin position="616"/>
        <end position="713"/>
    </location>
</feature>
<feature type="domain" description="WDHD1/CFT4 second beta-propeller" evidence="8">
    <location>
        <begin position="158"/>
        <end position="460"/>
    </location>
</feature>
<keyword evidence="3" id="KW-0677">Repeat</keyword>
<dbReference type="Gene3D" id="2.130.10.10">
    <property type="entry name" value="YVTN repeat-like/Quinoprotein amine dehydrogenase"/>
    <property type="match status" value="1"/>
</dbReference>
<dbReference type="InParanoid" id="B8C836"/>
<keyword evidence="4" id="KW-0539">Nucleus</keyword>
<evidence type="ECO:0000256" key="5">
    <source>
        <dbReference type="PROSITE-ProRule" id="PRU00221"/>
    </source>
</evidence>
<evidence type="ECO:0000313" key="10">
    <source>
        <dbReference type="EMBL" id="EED90214.1"/>
    </source>
</evidence>
<feature type="compositionally biased region" description="Basic residues" evidence="7">
    <location>
        <begin position="662"/>
        <end position="673"/>
    </location>
</feature>
<evidence type="ECO:0000313" key="11">
    <source>
        <dbReference type="Proteomes" id="UP000001449"/>
    </source>
</evidence>
<keyword evidence="11" id="KW-1185">Reference proteome</keyword>
<dbReference type="InterPro" id="IPR036322">
    <property type="entry name" value="WD40_repeat_dom_sf"/>
</dbReference>
<dbReference type="KEGG" id="tps:THAPSDRAFT_269422"/>
<feature type="compositionally biased region" description="Basic residues" evidence="7">
    <location>
        <begin position="702"/>
        <end position="713"/>
    </location>
</feature>
<dbReference type="GO" id="GO:0006281">
    <property type="term" value="P:DNA repair"/>
    <property type="evidence" value="ECO:0000318"/>
    <property type="project" value="GO_Central"/>
</dbReference>
<dbReference type="PANTHER" id="PTHR19932:SF10">
    <property type="entry name" value="WD REPEAT AND HMG-BOX DNA-BINDING PROTEIN 1"/>
    <property type="match status" value="1"/>
</dbReference>
<keyword evidence="2 5" id="KW-0853">WD repeat</keyword>
<dbReference type="GO" id="GO:0000278">
    <property type="term" value="P:mitotic cell cycle"/>
    <property type="evidence" value="ECO:0000318"/>
    <property type="project" value="GO_Central"/>
</dbReference>
<dbReference type="InterPro" id="IPR015943">
    <property type="entry name" value="WD40/YVTN_repeat-like_dom_sf"/>
</dbReference>
<dbReference type="PANTHER" id="PTHR19932">
    <property type="entry name" value="WD REPEAT AND HMG-BOX DNA BINDING PROTEIN"/>
    <property type="match status" value="1"/>
</dbReference>
<dbReference type="SMART" id="SM00320">
    <property type="entry name" value="WD40"/>
    <property type="match status" value="1"/>
</dbReference>